<dbReference type="Pfam" id="PF04043">
    <property type="entry name" value="PMEI"/>
    <property type="match status" value="1"/>
</dbReference>
<feature type="domain" description="Pectinesterase inhibitor" evidence="5">
    <location>
        <begin position="12"/>
        <end position="166"/>
    </location>
</feature>
<proteinExistence type="inferred from homology"/>
<name>A0AA38VUJ7_9ASTR</name>
<comment type="similarity">
    <text evidence="3">Belongs to the PMEI family.</text>
</comment>
<dbReference type="GO" id="GO:0004857">
    <property type="term" value="F:enzyme inhibitor activity"/>
    <property type="evidence" value="ECO:0007669"/>
    <property type="project" value="InterPro"/>
</dbReference>
<dbReference type="AlphaFoldDB" id="A0AA38VUJ7"/>
<evidence type="ECO:0000256" key="3">
    <source>
        <dbReference type="ARBA" id="ARBA00038471"/>
    </source>
</evidence>
<evidence type="ECO:0000259" key="5">
    <source>
        <dbReference type="SMART" id="SM00856"/>
    </source>
</evidence>
<comment type="caution">
    <text evidence="6">The sequence shown here is derived from an EMBL/GenBank/DDBJ whole genome shotgun (WGS) entry which is preliminary data.</text>
</comment>
<dbReference type="InterPro" id="IPR006501">
    <property type="entry name" value="Pectinesterase_inhib_dom"/>
</dbReference>
<dbReference type="NCBIfam" id="TIGR01614">
    <property type="entry name" value="PME_inhib"/>
    <property type="match status" value="1"/>
</dbReference>
<evidence type="ECO:0000256" key="1">
    <source>
        <dbReference type="ARBA" id="ARBA00022729"/>
    </source>
</evidence>
<dbReference type="PANTHER" id="PTHR35357">
    <property type="entry name" value="OS02G0537100 PROTEIN"/>
    <property type="match status" value="1"/>
</dbReference>
<reference evidence="6" key="1">
    <citation type="submission" date="2023-03" db="EMBL/GenBank/DDBJ databases">
        <title>Chromosome-scale reference genome and RAD-based genetic map of yellow starthistle (Centaurea solstitialis) reveal putative structural variation and QTLs associated with invader traits.</title>
        <authorList>
            <person name="Reatini B."/>
            <person name="Cang F.A."/>
            <person name="Jiang Q."/>
            <person name="Mckibben M.T.W."/>
            <person name="Barker M.S."/>
            <person name="Rieseberg L.H."/>
            <person name="Dlugosch K.M."/>
        </authorList>
    </citation>
    <scope>NUCLEOTIDE SEQUENCE</scope>
    <source>
        <strain evidence="6">CAN-66</strain>
        <tissue evidence="6">Leaf</tissue>
    </source>
</reference>
<dbReference type="Gene3D" id="1.20.140.40">
    <property type="entry name" value="Invertase/pectin methylesterase inhibitor family protein"/>
    <property type="match status" value="1"/>
</dbReference>
<dbReference type="SMART" id="SM00856">
    <property type="entry name" value="PMEI"/>
    <property type="match status" value="1"/>
</dbReference>
<gene>
    <name evidence="6" type="ORF">OSB04_un001570</name>
</gene>
<evidence type="ECO:0000313" key="6">
    <source>
        <dbReference type="EMBL" id="KAJ9535322.1"/>
    </source>
</evidence>
<accession>A0AA38VUJ7</accession>
<evidence type="ECO:0000256" key="2">
    <source>
        <dbReference type="ARBA" id="ARBA00023157"/>
    </source>
</evidence>
<protein>
    <recommendedName>
        <fullName evidence="5">Pectinesterase inhibitor domain-containing protein</fullName>
    </recommendedName>
</protein>
<dbReference type="EMBL" id="JARYMX010000344">
    <property type="protein sequence ID" value="KAJ9535322.1"/>
    <property type="molecule type" value="Genomic_DNA"/>
</dbReference>
<dbReference type="CDD" id="cd15795">
    <property type="entry name" value="PMEI-Pla_a_1_like"/>
    <property type="match status" value="1"/>
</dbReference>
<dbReference type="InterPro" id="IPR034088">
    <property type="entry name" value="Pla_a_1-like"/>
</dbReference>
<feature type="signal peptide" evidence="4">
    <location>
        <begin position="1"/>
        <end position="19"/>
    </location>
</feature>
<dbReference type="PANTHER" id="PTHR35357:SF17">
    <property type="entry name" value="PECTINESTERASE INHIBITOR 12"/>
    <property type="match status" value="1"/>
</dbReference>
<evidence type="ECO:0000256" key="4">
    <source>
        <dbReference type="SAM" id="SignalP"/>
    </source>
</evidence>
<dbReference type="SUPFAM" id="SSF101148">
    <property type="entry name" value="Plant invertase/pectin methylesterase inhibitor"/>
    <property type="match status" value="1"/>
</dbReference>
<evidence type="ECO:0000313" key="7">
    <source>
        <dbReference type="Proteomes" id="UP001172457"/>
    </source>
</evidence>
<dbReference type="InterPro" id="IPR035513">
    <property type="entry name" value="Invertase/methylesterase_inhib"/>
</dbReference>
<sequence length="175" mass="19821">MLCSFLFLSIHAQTTLIHGTCEICSQQDPLVNYQFCITSLQDASGSRHADIRGLGKISIKLTQKNLTDTRSYIKNLLKNNIKKLNSYVKMRLEDCLELYSDSIADIKRAMDNYKSKHYHEANIQLSSVMEAATTCENGFKEKHKAVTLLTKRNNATFELSVIGLSIMRILQNDAN</sequence>
<dbReference type="Proteomes" id="UP001172457">
    <property type="component" value="Unassembled WGS sequence"/>
</dbReference>
<feature type="chain" id="PRO_5041202672" description="Pectinesterase inhibitor domain-containing protein" evidence="4">
    <location>
        <begin position="20"/>
        <end position="175"/>
    </location>
</feature>
<dbReference type="GO" id="GO:0005576">
    <property type="term" value="C:extracellular region"/>
    <property type="evidence" value="ECO:0007669"/>
    <property type="project" value="UniProtKB-ARBA"/>
</dbReference>
<keyword evidence="1 4" id="KW-0732">Signal</keyword>
<keyword evidence="2" id="KW-1015">Disulfide bond</keyword>
<keyword evidence="7" id="KW-1185">Reference proteome</keyword>
<dbReference type="FunFam" id="1.20.140.40:FF:000002">
    <property type="entry name" value="Putative invertase inhibitor"/>
    <property type="match status" value="1"/>
</dbReference>
<organism evidence="6 7">
    <name type="scientific">Centaurea solstitialis</name>
    <name type="common">yellow star-thistle</name>
    <dbReference type="NCBI Taxonomy" id="347529"/>
    <lineage>
        <taxon>Eukaryota</taxon>
        <taxon>Viridiplantae</taxon>
        <taxon>Streptophyta</taxon>
        <taxon>Embryophyta</taxon>
        <taxon>Tracheophyta</taxon>
        <taxon>Spermatophyta</taxon>
        <taxon>Magnoliopsida</taxon>
        <taxon>eudicotyledons</taxon>
        <taxon>Gunneridae</taxon>
        <taxon>Pentapetalae</taxon>
        <taxon>asterids</taxon>
        <taxon>campanulids</taxon>
        <taxon>Asterales</taxon>
        <taxon>Asteraceae</taxon>
        <taxon>Carduoideae</taxon>
        <taxon>Cardueae</taxon>
        <taxon>Centaureinae</taxon>
        <taxon>Centaurea</taxon>
    </lineage>
</organism>